<organism evidence="3 4">
    <name type="scientific">Malassezia yamatoensis</name>
    <dbReference type="NCBI Taxonomy" id="253288"/>
    <lineage>
        <taxon>Eukaryota</taxon>
        <taxon>Fungi</taxon>
        <taxon>Dikarya</taxon>
        <taxon>Basidiomycota</taxon>
        <taxon>Ustilaginomycotina</taxon>
        <taxon>Malasseziomycetes</taxon>
        <taxon>Malasseziales</taxon>
        <taxon>Malasseziaceae</taxon>
        <taxon>Malassezia</taxon>
    </lineage>
</organism>
<proteinExistence type="predicted"/>
<evidence type="ECO:0000256" key="1">
    <source>
        <dbReference type="SAM" id="MobiDB-lite"/>
    </source>
</evidence>
<dbReference type="AlphaFoldDB" id="A0AAJ5YUH3"/>
<dbReference type="Pfam" id="PF11274">
    <property type="entry name" value="DUF3074"/>
    <property type="match status" value="1"/>
</dbReference>
<dbReference type="Proteomes" id="UP001219567">
    <property type="component" value="Chromosome 3"/>
</dbReference>
<evidence type="ECO:0000259" key="2">
    <source>
        <dbReference type="Pfam" id="PF11274"/>
    </source>
</evidence>
<dbReference type="PANTHER" id="PTHR40370">
    <property type="entry name" value="EXPRESSED PROTEIN"/>
    <property type="match status" value="1"/>
</dbReference>
<dbReference type="PANTHER" id="PTHR40370:SF1">
    <property type="entry name" value="DUF3074 DOMAIN-CONTAINING PROTEIN"/>
    <property type="match status" value="1"/>
</dbReference>
<dbReference type="InterPro" id="IPR023393">
    <property type="entry name" value="START-like_dom_sf"/>
</dbReference>
<gene>
    <name evidence="3" type="ORF">MYAM1_002723</name>
</gene>
<accession>A0AAJ5YUH3</accession>
<feature type="domain" description="DUF3074" evidence="2">
    <location>
        <begin position="72"/>
        <end position="222"/>
    </location>
</feature>
<keyword evidence="4" id="KW-1185">Reference proteome</keyword>
<dbReference type="SUPFAM" id="SSF55961">
    <property type="entry name" value="Bet v1-like"/>
    <property type="match status" value="1"/>
</dbReference>
<dbReference type="InterPro" id="IPR024500">
    <property type="entry name" value="DUF3074"/>
</dbReference>
<name>A0AAJ5YUH3_9BASI</name>
<evidence type="ECO:0000313" key="4">
    <source>
        <dbReference type="Proteomes" id="UP001219567"/>
    </source>
</evidence>
<evidence type="ECO:0000313" key="3">
    <source>
        <dbReference type="EMBL" id="WFC99976.1"/>
    </source>
</evidence>
<reference evidence="3 4" key="1">
    <citation type="submission" date="2023-03" db="EMBL/GenBank/DDBJ databases">
        <title>Mating type loci evolution in Malassezia.</title>
        <authorList>
            <person name="Coelho M.A."/>
        </authorList>
    </citation>
    <scope>NUCLEOTIDE SEQUENCE [LARGE SCALE GENOMIC DNA]</scope>
    <source>
        <strain evidence="3 4">CBS 9725</strain>
    </source>
</reference>
<dbReference type="Gene3D" id="3.30.530.20">
    <property type="match status" value="1"/>
</dbReference>
<feature type="region of interest" description="Disordered" evidence="1">
    <location>
        <begin position="40"/>
        <end position="69"/>
    </location>
</feature>
<protein>
    <recommendedName>
        <fullName evidence="2">DUF3074 domain-containing protein</fullName>
    </recommendedName>
</protein>
<sequence length="229" mass="26416">MHFEAKPMPRESLPKVGSEEWNEFLKSFIRQGFAHVRQGQKVSKKSRSLRGEPMECGVVPSDSQGRLSSAGWHTRTSRHQKPFEQFSQGLYDDHTQNEREYIEDLKEVECLETFQSNVQIWNNRYRFTWPTANRDFIVIVFRVALPPHPEPFSEAHEELTMGMAPWLPESVASSKPQANGLKSFMVLSQPVSGAEVPNYLRSYYSSIEAVRQLSDTELEWLYVSCANLE</sequence>
<dbReference type="EMBL" id="CP119945">
    <property type="protein sequence ID" value="WFC99976.1"/>
    <property type="molecule type" value="Genomic_DNA"/>
</dbReference>